<dbReference type="InterPro" id="IPR013332">
    <property type="entry name" value="KPR_N"/>
</dbReference>
<dbReference type="OrthoDB" id="3753531at2759"/>
<reference evidence="3" key="1">
    <citation type="submission" date="2020-10" db="EMBL/GenBank/DDBJ databases">
        <authorList>
            <person name="Roach M.J.R."/>
        </authorList>
    </citation>
    <scope>NUCLEOTIDE SEQUENCE</scope>
    <source>
        <strain evidence="3">CBS 1945</strain>
    </source>
</reference>
<evidence type="ECO:0000313" key="3">
    <source>
        <dbReference type="EMBL" id="QPG74620.1"/>
    </source>
</evidence>
<dbReference type="GeneID" id="62195353"/>
<keyword evidence="1" id="KW-1133">Transmembrane helix</keyword>
<dbReference type="AlphaFoldDB" id="A0A875RP59"/>
<sequence>MSNVLIIGAGSMGLASGYFLNLAGANVTFLIRSHHKKDLNRPQLLYNLAKNTVNKYTGYDYITEPSRIATRDYDFIVITLDRIALQSEEGTKLTKIIGEAVKGKQTKIILGTVTIGVFSWFLKTSGILPEMATEGSLGVMCYPPKKVELPVYAEVDKKALANADAAWIDCFGRGFSVSDFSPSVAKDFAVLFNKCGVSRCAIKSIDRFATDVDSCFVIFAGSQLLGWPKFSKIDAHSELWGLTTAAFKEIEELDIHGEIGSTLARETTEEKLASLVVGWEKSSLPLDIQEFNKYHHGGKVNAQDRIHLNKCLLEGEREGKRMTALREILKRLEWLTV</sequence>
<accession>A0A875RP59</accession>
<protein>
    <recommendedName>
        <fullName evidence="2">Ketopantoate reductase N-terminal domain-containing protein</fullName>
    </recommendedName>
</protein>
<dbReference type="Pfam" id="PF02558">
    <property type="entry name" value="ApbA"/>
    <property type="match status" value="1"/>
</dbReference>
<gene>
    <name evidence="3" type="ORF">FOA43_001952</name>
</gene>
<dbReference type="RefSeq" id="XP_038778185.1">
    <property type="nucleotide sequence ID" value="XM_038922257.1"/>
</dbReference>
<keyword evidence="1" id="KW-0472">Membrane</keyword>
<dbReference type="InterPro" id="IPR036291">
    <property type="entry name" value="NAD(P)-bd_dom_sf"/>
</dbReference>
<dbReference type="EMBL" id="CP064812">
    <property type="protein sequence ID" value="QPG74620.1"/>
    <property type="molecule type" value="Genomic_DNA"/>
</dbReference>
<feature type="transmembrane region" description="Helical" evidence="1">
    <location>
        <begin position="6"/>
        <end position="31"/>
    </location>
</feature>
<feature type="domain" description="Ketopantoate reductase N-terminal" evidence="2">
    <location>
        <begin position="4"/>
        <end position="80"/>
    </location>
</feature>
<evidence type="ECO:0000313" key="4">
    <source>
        <dbReference type="Proteomes" id="UP000662931"/>
    </source>
</evidence>
<dbReference type="Gene3D" id="3.40.50.720">
    <property type="entry name" value="NAD(P)-binding Rossmann-like Domain"/>
    <property type="match status" value="1"/>
</dbReference>
<keyword evidence="1" id="KW-0812">Transmembrane</keyword>
<dbReference type="SUPFAM" id="SSF51735">
    <property type="entry name" value="NAD(P)-binding Rossmann-fold domains"/>
    <property type="match status" value="1"/>
</dbReference>
<proteinExistence type="predicted"/>
<keyword evidence="4" id="KW-1185">Reference proteome</keyword>
<dbReference type="Proteomes" id="UP000662931">
    <property type="component" value="Chromosome 1"/>
</dbReference>
<dbReference type="KEGG" id="bnn:FOA43_001952"/>
<evidence type="ECO:0000259" key="2">
    <source>
        <dbReference type="Pfam" id="PF02558"/>
    </source>
</evidence>
<evidence type="ECO:0000256" key="1">
    <source>
        <dbReference type="SAM" id="Phobius"/>
    </source>
</evidence>
<name>A0A875RP59_EENNA</name>
<organism evidence="3 4">
    <name type="scientific">Eeniella nana</name>
    <name type="common">Yeast</name>
    <name type="synonym">Brettanomyces nanus</name>
    <dbReference type="NCBI Taxonomy" id="13502"/>
    <lineage>
        <taxon>Eukaryota</taxon>
        <taxon>Fungi</taxon>
        <taxon>Dikarya</taxon>
        <taxon>Ascomycota</taxon>
        <taxon>Saccharomycotina</taxon>
        <taxon>Pichiomycetes</taxon>
        <taxon>Pichiales</taxon>
        <taxon>Pichiaceae</taxon>
        <taxon>Brettanomyces</taxon>
    </lineage>
</organism>